<dbReference type="PANTHER" id="PTHR47643">
    <property type="entry name" value="TPR DOMAIN PROTEIN (AFU_ORTHOLOGUE AFUA_5G12710)"/>
    <property type="match status" value="1"/>
</dbReference>
<evidence type="ECO:0000259" key="2">
    <source>
        <dbReference type="PROSITE" id="PS50280"/>
    </source>
</evidence>
<keyword evidence="4" id="KW-1185">Reference proteome</keyword>
<accession>A0A397SUI8</accession>
<feature type="domain" description="SET" evidence="2">
    <location>
        <begin position="251"/>
        <end position="407"/>
    </location>
</feature>
<reference evidence="3 4" key="1">
    <citation type="submission" date="2018-06" db="EMBL/GenBank/DDBJ databases">
        <title>Comparative genomics reveals the genomic features of Rhizophagus irregularis, R. cerebriforme, R. diaphanum and Gigaspora rosea, and their symbiotic lifestyle signature.</title>
        <authorList>
            <person name="Morin E."/>
            <person name="San Clemente H."/>
            <person name="Chen E.C.H."/>
            <person name="De La Providencia I."/>
            <person name="Hainaut M."/>
            <person name="Kuo A."/>
            <person name="Kohler A."/>
            <person name="Murat C."/>
            <person name="Tang N."/>
            <person name="Roy S."/>
            <person name="Loubradou J."/>
            <person name="Henrissat B."/>
            <person name="Grigoriev I.V."/>
            <person name="Corradi N."/>
            <person name="Roux C."/>
            <person name="Martin F.M."/>
        </authorList>
    </citation>
    <scope>NUCLEOTIDE SEQUENCE [LARGE SCALE GENOMIC DNA]</scope>
    <source>
        <strain evidence="3 4">DAOM 227022</strain>
    </source>
</reference>
<dbReference type="Proteomes" id="UP000265703">
    <property type="component" value="Unassembled WGS sequence"/>
</dbReference>
<protein>
    <recommendedName>
        <fullName evidence="2">SET domain-containing protein</fullName>
    </recommendedName>
</protein>
<evidence type="ECO:0000256" key="1">
    <source>
        <dbReference type="PROSITE-ProRule" id="PRU00339"/>
    </source>
</evidence>
<keyword evidence="1" id="KW-0802">TPR repeat</keyword>
<dbReference type="Pfam" id="PF13414">
    <property type="entry name" value="TPR_11"/>
    <property type="match status" value="1"/>
</dbReference>
<feature type="non-terminal residue" evidence="3">
    <location>
        <position position="407"/>
    </location>
</feature>
<dbReference type="EMBL" id="QKYT01000208">
    <property type="protein sequence ID" value="RIA89723.1"/>
    <property type="molecule type" value="Genomic_DNA"/>
</dbReference>
<sequence length="407" mass="46199">MSSARFVKVNALLTLVENPEGTQLVIKNLSYQIAADGNTIIRSDNPENVIIIYCNDDKLFNDLKWSMNLNKKIVKMKTVDEFRHCGNDYFALNNYKAAIDEYTCGIKLEPNNVTLFSNRAEAHLRLVQFLYALNDAEIILRYEPNHLKAAYHKGKVLCGLKRYQEAINTLRVLYQRLNFNTNHNITSIENTEQLLKHVELLASENEKGQYDFESIIDEYCETAKIKKDSKGNDVWINNVGPRLDHADYLIDDIEISNIKGKGRGWITKCDIPENTLLIVSKAVYSHEIFGHTIGNISNELTACVGSSSCIEELMISVIQKLLAEPHLLQEVYQLHDGSDLDKTSKINNKQLDSDKIGRAVKYNSFAIDSNVIIKNTDLSGLGLWILPSYFNHSCIDINVTIFFLGDL</sequence>
<dbReference type="InterPro" id="IPR001214">
    <property type="entry name" value="SET_dom"/>
</dbReference>
<dbReference type="InterPro" id="IPR011990">
    <property type="entry name" value="TPR-like_helical_dom_sf"/>
</dbReference>
<dbReference type="SUPFAM" id="SSF82199">
    <property type="entry name" value="SET domain"/>
    <property type="match status" value="1"/>
</dbReference>
<dbReference type="SUPFAM" id="SSF48452">
    <property type="entry name" value="TPR-like"/>
    <property type="match status" value="1"/>
</dbReference>
<proteinExistence type="predicted"/>
<organism evidence="3 4">
    <name type="scientific">Glomus cerebriforme</name>
    <dbReference type="NCBI Taxonomy" id="658196"/>
    <lineage>
        <taxon>Eukaryota</taxon>
        <taxon>Fungi</taxon>
        <taxon>Fungi incertae sedis</taxon>
        <taxon>Mucoromycota</taxon>
        <taxon>Glomeromycotina</taxon>
        <taxon>Glomeromycetes</taxon>
        <taxon>Glomerales</taxon>
        <taxon>Glomeraceae</taxon>
        <taxon>Glomus</taxon>
    </lineage>
</organism>
<dbReference type="AlphaFoldDB" id="A0A397SUI8"/>
<feature type="repeat" description="TPR" evidence="1">
    <location>
        <begin position="79"/>
        <end position="112"/>
    </location>
</feature>
<comment type="caution">
    <text evidence="3">The sequence shown here is derived from an EMBL/GenBank/DDBJ whole genome shotgun (WGS) entry which is preliminary data.</text>
</comment>
<name>A0A397SUI8_9GLOM</name>
<gene>
    <name evidence="3" type="ORF">C1645_824427</name>
</gene>
<evidence type="ECO:0000313" key="4">
    <source>
        <dbReference type="Proteomes" id="UP000265703"/>
    </source>
</evidence>
<dbReference type="Gene3D" id="1.25.40.10">
    <property type="entry name" value="Tetratricopeptide repeat domain"/>
    <property type="match status" value="1"/>
</dbReference>
<dbReference type="SMART" id="SM00028">
    <property type="entry name" value="TPR"/>
    <property type="match status" value="2"/>
</dbReference>
<dbReference type="PANTHER" id="PTHR47643:SF2">
    <property type="entry name" value="TPR DOMAIN PROTEIN (AFU_ORTHOLOGUE AFUA_5G12710)"/>
    <property type="match status" value="1"/>
</dbReference>
<dbReference type="InterPro" id="IPR046341">
    <property type="entry name" value="SET_dom_sf"/>
</dbReference>
<evidence type="ECO:0000313" key="3">
    <source>
        <dbReference type="EMBL" id="RIA89723.1"/>
    </source>
</evidence>
<dbReference type="InterPro" id="IPR019734">
    <property type="entry name" value="TPR_rpt"/>
</dbReference>
<dbReference type="OrthoDB" id="433738at2759"/>
<dbReference type="PROSITE" id="PS50005">
    <property type="entry name" value="TPR"/>
    <property type="match status" value="1"/>
</dbReference>
<dbReference type="PROSITE" id="PS50280">
    <property type="entry name" value="SET"/>
    <property type="match status" value="1"/>
</dbReference>
<dbReference type="InterPro" id="IPR053209">
    <property type="entry name" value="Gramillin-biosynth_MTr"/>
</dbReference>
<dbReference type="STRING" id="658196.A0A397SUI8"/>